<dbReference type="GO" id="GO:0000976">
    <property type="term" value="F:transcription cis-regulatory region binding"/>
    <property type="evidence" value="ECO:0007669"/>
    <property type="project" value="TreeGrafter"/>
</dbReference>
<keyword evidence="3" id="KW-0804">Transcription</keyword>
<dbReference type="Pfam" id="PF00440">
    <property type="entry name" value="TetR_N"/>
    <property type="match status" value="1"/>
</dbReference>
<dbReference type="InterPro" id="IPR009057">
    <property type="entry name" value="Homeodomain-like_sf"/>
</dbReference>
<accession>A0A542X965</accession>
<name>A0A542X965_9MICO</name>
<dbReference type="PANTHER" id="PTHR30055:SF160">
    <property type="entry name" value="TRANSCRIPTIONAL REGULATORY PROTEIN (PROBABLY ASNC-FAMILY)-RELATED"/>
    <property type="match status" value="1"/>
</dbReference>
<gene>
    <name evidence="6" type="ORF">FB554_0507</name>
</gene>
<dbReference type="InterPro" id="IPR036271">
    <property type="entry name" value="Tet_transcr_reg_TetR-rel_C_sf"/>
</dbReference>
<dbReference type="Proteomes" id="UP000318336">
    <property type="component" value="Unassembled WGS sequence"/>
</dbReference>
<feature type="DNA-binding region" description="H-T-H motif" evidence="4">
    <location>
        <begin position="39"/>
        <end position="58"/>
    </location>
</feature>
<dbReference type="SUPFAM" id="SSF48498">
    <property type="entry name" value="Tetracyclin repressor-like, C-terminal domain"/>
    <property type="match status" value="1"/>
</dbReference>
<dbReference type="InterPro" id="IPR054129">
    <property type="entry name" value="DesT_TetR_C"/>
</dbReference>
<dbReference type="FunFam" id="1.10.10.60:FF:000141">
    <property type="entry name" value="TetR family transcriptional regulator"/>
    <property type="match status" value="1"/>
</dbReference>
<dbReference type="SUPFAM" id="SSF46689">
    <property type="entry name" value="Homeodomain-like"/>
    <property type="match status" value="1"/>
</dbReference>
<proteinExistence type="predicted"/>
<evidence type="ECO:0000256" key="1">
    <source>
        <dbReference type="ARBA" id="ARBA00023015"/>
    </source>
</evidence>
<evidence type="ECO:0000259" key="5">
    <source>
        <dbReference type="PROSITE" id="PS50977"/>
    </source>
</evidence>
<dbReference type="EMBL" id="VFOK01000001">
    <property type="protein sequence ID" value="TQL32383.1"/>
    <property type="molecule type" value="Genomic_DNA"/>
</dbReference>
<evidence type="ECO:0000256" key="2">
    <source>
        <dbReference type="ARBA" id="ARBA00023125"/>
    </source>
</evidence>
<dbReference type="PROSITE" id="PS50977">
    <property type="entry name" value="HTH_TETR_2"/>
    <property type="match status" value="1"/>
</dbReference>
<keyword evidence="2 4" id="KW-0238">DNA-binding</keyword>
<dbReference type="GO" id="GO:0045892">
    <property type="term" value="P:negative regulation of DNA-templated transcription"/>
    <property type="evidence" value="ECO:0007669"/>
    <property type="project" value="UniProtKB-ARBA"/>
</dbReference>
<evidence type="ECO:0000313" key="6">
    <source>
        <dbReference type="EMBL" id="TQL32383.1"/>
    </source>
</evidence>
<comment type="caution">
    <text evidence="6">The sequence shown here is derived from an EMBL/GenBank/DDBJ whole genome shotgun (WGS) entry which is preliminary data.</text>
</comment>
<organism evidence="6 7">
    <name type="scientific">Barrientosiimonas humi</name>
    <dbReference type="NCBI Taxonomy" id="999931"/>
    <lineage>
        <taxon>Bacteria</taxon>
        <taxon>Bacillati</taxon>
        <taxon>Actinomycetota</taxon>
        <taxon>Actinomycetes</taxon>
        <taxon>Micrococcales</taxon>
        <taxon>Dermacoccaceae</taxon>
        <taxon>Barrientosiimonas</taxon>
    </lineage>
</organism>
<dbReference type="InterPro" id="IPR050109">
    <property type="entry name" value="HTH-type_TetR-like_transc_reg"/>
</dbReference>
<evidence type="ECO:0000256" key="3">
    <source>
        <dbReference type="ARBA" id="ARBA00023163"/>
    </source>
</evidence>
<protein>
    <submittedName>
        <fullName evidence="6">TetR family transcriptional regulator</fullName>
    </submittedName>
</protein>
<dbReference type="AlphaFoldDB" id="A0A542X965"/>
<dbReference type="PRINTS" id="PR00455">
    <property type="entry name" value="HTHTETR"/>
</dbReference>
<dbReference type="Gene3D" id="1.10.357.10">
    <property type="entry name" value="Tetracycline Repressor, domain 2"/>
    <property type="match status" value="1"/>
</dbReference>
<dbReference type="InterPro" id="IPR001647">
    <property type="entry name" value="HTH_TetR"/>
</dbReference>
<evidence type="ECO:0000256" key="4">
    <source>
        <dbReference type="PROSITE-ProRule" id="PRU00335"/>
    </source>
</evidence>
<keyword evidence="1" id="KW-0805">Transcription regulation</keyword>
<dbReference type="Pfam" id="PF21943">
    <property type="entry name" value="TetR_C_46"/>
    <property type="match status" value="1"/>
</dbReference>
<dbReference type="GO" id="GO:0003700">
    <property type="term" value="F:DNA-binding transcription factor activity"/>
    <property type="evidence" value="ECO:0007669"/>
    <property type="project" value="TreeGrafter"/>
</dbReference>
<reference evidence="6 7" key="1">
    <citation type="submission" date="2019-06" db="EMBL/GenBank/DDBJ databases">
        <title>Sequencing the genomes of 1000 actinobacteria strains.</title>
        <authorList>
            <person name="Klenk H.-P."/>
        </authorList>
    </citation>
    <scope>NUCLEOTIDE SEQUENCE [LARGE SCALE GENOMIC DNA]</scope>
    <source>
        <strain evidence="6 7">DSM 24617</strain>
    </source>
</reference>
<feature type="domain" description="HTH tetR-type" evidence="5">
    <location>
        <begin position="16"/>
        <end position="76"/>
    </location>
</feature>
<evidence type="ECO:0000313" key="7">
    <source>
        <dbReference type="Proteomes" id="UP000318336"/>
    </source>
</evidence>
<dbReference type="PANTHER" id="PTHR30055">
    <property type="entry name" value="HTH-TYPE TRANSCRIPTIONAL REGULATOR RUTR"/>
    <property type="match status" value="1"/>
</dbReference>
<sequence length="212" mass="23317">MSVPETRGRSGRLPRSARRAQLMEAAQSVFVESGYHATAMDEIAERAQVSKPVLYQHFPGKLDLYLALLETHTSELPSLVQDALDSTTDNSERVAAAVGAFFDFVERKDAAFRMVFESDLINEPEVARRVLRASDKCAESVAAVVQEDTGLPHEQSKLIGVALVGMSQVVARYWIARGDDIPREEASRIVSTLGWRGLTGFPKQDESETPPA</sequence>
<keyword evidence="7" id="KW-1185">Reference proteome</keyword>